<evidence type="ECO:0000313" key="2">
    <source>
        <dbReference type="EMBL" id="HIY59584.1"/>
    </source>
</evidence>
<dbReference type="AlphaFoldDB" id="A0A9D1YNF5"/>
<proteinExistence type="predicted"/>
<protein>
    <submittedName>
        <fullName evidence="2">VOC family protein</fullName>
    </submittedName>
</protein>
<dbReference type="EMBL" id="DXDD01000036">
    <property type="protein sequence ID" value="HIY59584.1"/>
    <property type="molecule type" value="Genomic_DNA"/>
</dbReference>
<accession>A0A9D1YNF5</accession>
<gene>
    <name evidence="2" type="ORF">H9831_02715</name>
</gene>
<reference evidence="2" key="2">
    <citation type="submission" date="2021-04" db="EMBL/GenBank/DDBJ databases">
        <authorList>
            <person name="Gilroy R."/>
        </authorList>
    </citation>
    <scope>NUCLEOTIDE SEQUENCE</scope>
    <source>
        <strain evidence="2">ChiSxjej3B15-24422</strain>
    </source>
</reference>
<evidence type="ECO:0000313" key="3">
    <source>
        <dbReference type="Proteomes" id="UP000824007"/>
    </source>
</evidence>
<evidence type="ECO:0000259" key="1">
    <source>
        <dbReference type="PROSITE" id="PS51819"/>
    </source>
</evidence>
<comment type="caution">
    <text evidence="2">The sequence shown here is derived from an EMBL/GenBank/DDBJ whole genome shotgun (WGS) entry which is preliminary data.</text>
</comment>
<dbReference type="InterPro" id="IPR037523">
    <property type="entry name" value="VOC_core"/>
</dbReference>
<organism evidence="2 3">
    <name type="scientific">Candidatus Eisenbergiella pullistercoris</name>
    <dbReference type="NCBI Taxonomy" id="2838555"/>
    <lineage>
        <taxon>Bacteria</taxon>
        <taxon>Bacillati</taxon>
        <taxon>Bacillota</taxon>
        <taxon>Clostridia</taxon>
        <taxon>Lachnospirales</taxon>
        <taxon>Lachnospiraceae</taxon>
        <taxon>Eisenbergiella</taxon>
    </lineage>
</organism>
<dbReference type="Proteomes" id="UP000824007">
    <property type="component" value="Unassembled WGS sequence"/>
</dbReference>
<dbReference type="SUPFAM" id="SSF54593">
    <property type="entry name" value="Glyoxalase/Bleomycin resistance protein/Dihydroxybiphenyl dioxygenase"/>
    <property type="match status" value="1"/>
</dbReference>
<name>A0A9D1YNF5_9FIRM</name>
<reference evidence="2" key="1">
    <citation type="journal article" date="2021" name="PeerJ">
        <title>Extensive microbial diversity within the chicken gut microbiome revealed by metagenomics and culture.</title>
        <authorList>
            <person name="Gilroy R."/>
            <person name="Ravi A."/>
            <person name="Getino M."/>
            <person name="Pursley I."/>
            <person name="Horton D.L."/>
            <person name="Alikhan N.F."/>
            <person name="Baker D."/>
            <person name="Gharbi K."/>
            <person name="Hall N."/>
            <person name="Watson M."/>
            <person name="Adriaenssens E.M."/>
            <person name="Foster-Nyarko E."/>
            <person name="Jarju S."/>
            <person name="Secka A."/>
            <person name="Antonio M."/>
            <person name="Oren A."/>
            <person name="Chaudhuri R.R."/>
            <person name="La Ragione R."/>
            <person name="Hildebrand F."/>
            <person name="Pallen M.J."/>
        </authorList>
    </citation>
    <scope>NUCLEOTIDE SEQUENCE</scope>
    <source>
        <strain evidence="2">ChiSxjej3B15-24422</strain>
    </source>
</reference>
<dbReference type="InterPro" id="IPR029068">
    <property type="entry name" value="Glyas_Bleomycin-R_OHBP_Dase"/>
</dbReference>
<dbReference type="Pfam" id="PF13669">
    <property type="entry name" value="Glyoxalase_4"/>
    <property type="match status" value="1"/>
</dbReference>
<dbReference type="PROSITE" id="PS51819">
    <property type="entry name" value="VOC"/>
    <property type="match status" value="1"/>
</dbReference>
<sequence>MRIHHIGYLVKKLEKAAEEFEKLGYVRLGDVTDDTYRKVDILFLEKDGYAVELVSPNAPDSVVSGLLKTYKNAPYHICYVCEDLDGELERLTGSGYVQIDPPAPAPAIGGRRVCFLMNRFAGMIELLEKED</sequence>
<feature type="domain" description="VOC" evidence="1">
    <location>
        <begin position="2"/>
        <end position="129"/>
    </location>
</feature>
<dbReference type="Gene3D" id="3.10.180.10">
    <property type="entry name" value="2,3-Dihydroxybiphenyl 1,2-Dioxygenase, domain 1"/>
    <property type="match status" value="1"/>
</dbReference>